<dbReference type="Proteomes" id="UP000179362">
    <property type="component" value="Unassembled WGS sequence"/>
</dbReference>
<dbReference type="GO" id="GO:0003723">
    <property type="term" value="F:RNA binding"/>
    <property type="evidence" value="ECO:0007669"/>
    <property type="project" value="InterPro"/>
</dbReference>
<reference evidence="1 2" key="1">
    <citation type="journal article" date="2016" name="Nat. Commun.">
        <title>Thousands of microbial genomes shed light on interconnected biogeochemical processes in an aquifer system.</title>
        <authorList>
            <person name="Anantharaman K."/>
            <person name="Brown C.T."/>
            <person name="Hug L.A."/>
            <person name="Sharon I."/>
            <person name="Castelle C.J."/>
            <person name="Probst A.J."/>
            <person name="Thomas B.C."/>
            <person name="Singh A."/>
            <person name="Wilkins M.J."/>
            <person name="Karaoz U."/>
            <person name="Brodie E.L."/>
            <person name="Williams K.H."/>
            <person name="Hubbard S.S."/>
            <person name="Banfield J.F."/>
        </authorList>
    </citation>
    <scope>NUCLEOTIDE SEQUENCE [LARGE SCALE GENOMIC DNA]</scope>
</reference>
<dbReference type="Gene3D" id="2.60.40.4380">
    <property type="entry name" value="Translational regulator CsrA"/>
    <property type="match status" value="1"/>
</dbReference>
<comment type="caution">
    <text evidence="1">The sequence shown here is derived from an EMBL/GenBank/DDBJ whole genome shotgun (WGS) entry which is preliminary data.</text>
</comment>
<evidence type="ECO:0008006" key="3">
    <source>
        <dbReference type="Google" id="ProtNLM"/>
    </source>
</evidence>
<organism evidence="1 2">
    <name type="scientific">Candidatus Muproteobacteria bacterium RIFCSPHIGHO2_02_FULL_65_16</name>
    <dbReference type="NCBI Taxonomy" id="1817766"/>
    <lineage>
        <taxon>Bacteria</taxon>
        <taxon>Pseudomonadati</taxon>
        <taxon>Pseudomonadota</taxon>
        <taxon>Candidatus Muproteobacteria</taxon>
    </lineage>
</organism>
<dbReference type="EMBL" id="MFTA01000008">
    <property type="protein sequence ID" value="OGI53011.1"/>
    <property type="molecule type" value="Genomic_DNA"/>
</dbReference>
<sequence>MLLLTRKCNEGIRITLDPRADATVPVGELFAAGPIEIRVLGISDTRVKLAVVADPRLRVERVKLEDK</sequence>
<dbReference type="GO" id="GO:0006109">
    <property type="term" value="P:regulation of carbohydrate metabolic process"/>
    <property type="evidence" value="ECO:0007669"/>
    <property type="project" value="InterPro"/>
</dbReference>
<protein>
    <recommendedName>
        <fullName evidence="3">Carbon storage regulator</fullName>
    </recommendedName>
</protein>
<accession>A0A1F6U6N0</accession>
<evidence type="ECO:0000313" key="1">
    <source>
        <dbReference type="EMBL" id="OGI53011.1"/>
    </source>
</evidence>
<dbReference type="Pfam" id="PF02599">
    <property type="entry name" value="CsrA"/>
    <property type="match status" value="1"/>
</dbReference>
<dbReference type="GO" id="GO:0006402">
    <property type="term" value="P:mRNA catabolic process"/>
    <property type="evidence" value="ECO:0007669"/>
    <property type="project" value="InterPro"/>
</dbReference>
<evidence type="ECO:0000313" key="2">
    <source>
        <dbReference type="Proteomes" id="UP000179362"/>
    </source>
</evidence>
<dbReference type="InterPro" id="IPR036107">
    <property type="entry name" value="CsrA_sf"/>
</dbReference>
<dbReference type="InterPro" id="IPR003751">
    <property type="entry name" value="CsrA"/>
</dbReference>
<gene>
    <name evidence="1" type="ORF">A3B81_04780</name>
</gene>
<name>A0A1F6U6N0_9PROT</name>
<dbReference type="AlphaFoldDB" id="A0A1F6U6N0"/>
<proteinExistence type="predicted"/>